<dbReference type="PANTHER" id="PTHR35271">
    <property type="entry name" value="ABC TRANSPORTER, SUBSTRATE-BINDING LIPOPROTEIN-RELATED"/>
    <property type="match status" value="1"/>
</dbReference>
<accession>A0ABY8MH04</accession>
<evidence type="ECO:0000313" key="3">
    <source>
        <dbReference type="Proteomes" id="UP001228690"/>
    </source>
</evidence>
<proteinExistence type="predicted"/>
<dbReference type="CDD" id="cd06325">
    <property type="entry name" value="PBP1_ABC_unchar_transporter"/>
    <property type="match status" value="1"/>
</dbReference>
<protein>
    <submittedName>
        <fullName evidence="2">ABC transporter substrate binding protein</fullName>
    </submittedName>
</protein>
<sequence length="330" mass="34594">MKKNSAITIFATLAVVVSLLSACKGKDQAESAPESAEEKTIQIGISKIIAHPALDAVEQNIIAVVEQSGKSVNFNLQDAAGETSAANSIAQLFQNENVDLAIGIATPTAQALVQNLNGIPIFYSAITDPEGAGLLSKVDSGMKVTGYSDLTPIADHIATILSIQPDLATIGQIYSSDEDNARVLNETTAKIAADNGVKLVSAAVSNTSEVRDAALSIIDKVDALYITVDNKVISALAAVSEVADLSNIPLYTADPSSAPDAKVAVAMGFDYASMGKASGELIVRYLDGDQSVFDTPVNYLAIEYQTFVINQEQVAKLGLTVPDYIVEQAK</sequence>
<dbReference type="InterPro" id="IPR007487">
    <property type="entry name" value="ABC_transpt-TYRBP-like"/>
</dbReference>
<name>A0ABY8MH04_9SPIO</name>
<dbReference type="PROSITE" id="PS51257">
    <property type="entry name" value="PROKAR_LIPOPROTEIN"/>
    <property type="match status" value="1"/>
</dbReference>
<keyword evidence="3" id="KW-1185">Reference proteome</keyword>
<dbReference type="SUPFAM" id="SSF53822">
    <property type="entry name" value="Periplasmic binding protein-like I"/>
    <property type="match status" value="1"/>
</dbReference>
<dbReference type="Pfam" id="PF04392">
    <property type="entry name" value="ABC_sub_bind"/>
    <property type="match status" value="1"/>
</dbReference>
<dbReference type="RefSeq" id="WP_326927447.1">
    <property type="nucleotide sequence ID" value="NZ_CP123443.1"/>
</dbReference>
<feature type="chain" id="PRO_5045505349" evidence="1">
    <location>
        <begin position="23"/>
        <end position="330"/>
    </location>
</feature>
<keyword evidence="1" id="KW-0732">Signal</keyword>
<reference evidence="2 3" key="1">
    <citation type="submission" date="2023-04" db="EMBL/GenBank/DDBJ databases">
        <title>Spirochaete genome identified in red abalone sample constitutes a novel genus.</title>
        <authorList>
            <person name="Sharma S.P."/>
            <person name="Purcell C.M."/>
            <person name="Hyde J.R."/>
            <person name="Severin A.J."/>
        </authorList>
    </citation>
    <scope>NUCLEOTIDE SEQUENCE [LARGE SCALE GENOMIC DNA]</scope>
    <source>
        <strain evidence="2 3">SP-2023</strain>
    </source>
</reference>
<dbReference type="Gene3D" id="3.40.50.2300">
    <property type="match status" value="2"/>
</dbReference>
<dbReference type="PANTHER" id="PTHR35271:SF1">
    <property type="entry name" value="ABC TRANSPORTER, SUBSTRATE-BINDING LIPOPROTEIN"/>
    <property type="match status" value="1"/>
</dbReference>
<feature type="signal peptide" evidence="1">
    <location>
        <begin position="1"/>
        <end position="22"/>
    </location>
</feature>
<gene>
    <name evidence="2" type="ORF">P0082_12410</name>
</gene>
<dbReference type="InterPro" id="IPR028082">
    <property type="entry name" value="Peripla_BP_I"/>
</dbReference>
<evidence type="ECO:0000256" key="1">
    <source>
        <dbReference type="SAM" id="SignalP"/>
    </source>
</evidence>
<dbReference type="EMBL" id="CP123443">
    <property type="protein sequence ID" value="WGK69259.1"/>
    <property type="molecule type" value="Genomic_DNA"/>
</dbReference>
<evidence type="ECO:0000313" key="2">
    <source>
        <dbReference type="EMBL" id="WGK69259.1"/>
    </source>
</evidence>
<organism evidence="2 3">
    <name type="scientific">Candidatus Haliotispira prima</name>
    <dbReference type="NCBI Taxonomy" id="3034016"/>
    <lineage>
        <taxon>Bacteria</taxon>
        <taxon>Pseudomonadati</taxon>
        <taxon>Spirochaetota</taxon>
        <taxon>Spirochaetia</taxon>
        <taxon>Spirochaetales</taxon>
        <taxon>Spirochaetaceae</taxon>
        <taxon>Candidatus Haliotispira</taxon>
    </lineage>
</organism>
<dbReference type="Proteomes" id="UP001228690">
    <property type="component" value="Chromosome"/>
</dbReference>